<protein>
    <recommendedName>
        <fullName evidence="3 9">Protein farnesyltransferase subunit beta</fullName>
        <shortName evidence="9">FTase-beta</shortName>
        <ecNumber evidence="2 9">2.5.1.58</ecNumber>
    </recommendedName>
</protein>
<dbReference type="AlphaFoldDB" id="A0A267DXI0"/>
<evidence type="ECO:0000256" key="4">
    <source>
        <dbReference type="ARBA" id="ARBA00022602"/>
    </source>
</evidence>
<keyword evidence="8 9" id="KW-0862">Zinc</keyword>
<evidence type="ECO:0000313" key="12">
    <source>
        <dbReference type="Proteomes" id="UP000215902"/>
    </source>
</evidence>
<evidence type="ECO:0000256" key="5">
    <source>
        <dbReference type="ARBA" id="ARBA00022679"/>
    </source>
</evidence>
<feature type="domain" description="Prenyltransferase alpha-alpha toroid" evidence="10">
    <location>
        <begin position="79"/>
        <end position="411"/>
    </location>
</feature>
<reference evidence="11 12" key="1">
    <citation type="submission" date="2017-06" db="EMBL/GenBank/DDBJ databases">
        <title>A platform for efficient transgenesis in Macrostomum lignano, a flatworm model organism for stem cell research.</title>
        <authorList>
            <person name="Berezikov E."/>
        </authorList>
    </citation>
    <scope>NUCLEOTIDE SEQUENCE [LARGE SCALE GENOMIC DNA]</scope>
    <source>
        <strain evidence="11">DV1</strain>
        <tissue evidence="11">Whole organism</tissue>
    </source>
</reference>
<keyword evidence="4 9" id="KW-0637">Prenyltransferase</keyword>
<keyword evidence="6 9" id="KW-0479">Metal-binding</keyword>
<dbReference type="SUPFAM" id="SSF48239">
    <property type="entry name" value="Terpenoid cyclases/Protein prenyltransferases"/>
    <property type="match status" value="1"/>
</dbReference>
<name>A0A267DXI0_9PLAT</name>
<evidence type="ECO:0000313" key="11">
    <source>
        <dbReference type="EMBL" id="PAA53289.1"/>
    </source>
</evidence>
<dbReference type="Pfam" id="PF00432">
    <property type="entry name" value="Prenyltrans"/>
    <property type="match status" value="1"/>
</dbReference>
<dbReference type="GO" id="GO:0097354">
    <property type="term" value="P:prenylation"/>
    <property type="evidence" value="ECO:0007669"/>
    <property type="project" value="UniProtKB-UniRule"/>
</dbReference>
<evidence type="ECO:0000256" key="6">
    <source>
        <dbReference type="ARBA" id="ARBA00022723"/>
    </source>
</evidence>
<accession>A0A267DXI0</accession>
<dbReference type="InterPro" id="IPR001330">
    <property type="entry name" value="Prenyltrans"/>
</dbReference>
<dbReference type="GO" id="GO:0005965">
    <property type="term" value="C:protein farnesyltransferase complex"/>
    <property type="evidence" value="ECO:0007669"/>
    <property type="project" value="UniProtKB-UniRule"/>
</dbReference>
<comment type="catalytic activity">
    <reaction evidence="9">
        <text>L-cysteinyl-[protein] + (2E,6E)-farnesyl diphosphate = S-(2E,6E)-farnesyl-L-cysteinyl-[protein] + diphosphate</text>
        <dbReference type="Rhea" id="RHEA:13345"/>
        <dbReference type="Rhea" id="RHEA-COMP:10131"/>
        <dbReference type="Rhea" id="RHEA-COMP:11535"/>
        <dbReference type="ChEBI" id="CHEBI:29950"/>
        <dbReference type="ChEBI" id="CHEBI:33019"/>
        <dbReference type="ChEBI" id="CHEBI:86019"/>
        <dbReference type="ChEBI" id="CHEBI:175763"/>
    </reaction>
</comment>
<organism evidence="11 12">
    <name type="scientific">Macrostomum lignano</name>
    <dbReference type="NCBI Taxonomy" id="282301"/>
    <lineage>
        <taxon>Eukaryota</taxon>
        <taxon>Metazoa</taxon>
        <taxon>Spiralia</taxon>
        <taxon>Lophotrochozoa</taxon>
        <taxon>Platyhelminthes</taxon>
        <taxon>Rhabditophora</taxon>
        <taxon>Macrostomorpha</taxon>
        <taxon>Macrostomida</taxon>
        <taxon>Macrostomidae</taxon>
        <taxon>Macrostomum</taxon>
    </lineage>
</organism>
<dbReference type="EMBL" id="NIVC01003106">
    <property type="protein sequence ID" value="PAA53289.1"/>
    <property type="molecule type" value="Genomic_DNA"/>
</dbReference>
<comment type="cofactor">
    <cofactor evidence="9">
        <name>Zn(2+)</name>
        <dbReference type="ChEBI" id="CHEBI:29105"/>
    </cofactor>
    <text evidence="9">Binds 1 zinc ion per subunit.</text>
</comment>
<keyword evidence="7" id="KW-0677">Repeat</keyword>
<comment type="subunit">
    <text evidence="9">Heterodimer of an alpha and a beta subunit.</text>
</comment>
<dbReference type="InterPro" id="IPR026872">
    <property type="entry name" value="FTB"/>
</dbReference>
<evidence type="ECO:0000256" key="1">
    <source>
        <dbReference type="ARBA" id="ARBA00010497"/>
    </source>
</evidence>
<dbReference type="CDD" id="cd02893">
    <property type="entry name" value="FTase"/>
    <property type="match status" value="1"/>
</dbReference>
<evidence type="ECO:0000256" key="2">
    <source>
        <dbReference type="ARBA" id="ARBA00012702"/>
    </source>
</evidence>
<evidence type="ECO:0000256" key="3">
    <source>
        <dbReference type="ARBA" id="ARBA00015798"/>
    </source>
</evidence>
<evidence type="ECO:0000256" key="7">
    <source>
        <dbReference type="ARBA" id="ARBA00022737"/>
    </source>
</evidence>
<dbReference type="Proteomes" id="UP000215902">
    <property type="component" value="Unassembled WGS sequence"/>
</dbReference>
<dbReference type="PANTHER" id="PTHR11774:SF6">
    <property type="entry name" value="PROTEIN FARNESYLTRANSFERASE SUBUNIT BETA"/>
    <property type="match status" value="1"/>
</dbReference>
<dbReference type="OrthoDB" id="10261146at2759"/>
<dbReference type="GO" id="GO:0004660">
    <property type="term" value="F:protein farnesyltransferase activity"/>
    <property type="evidence" value="ECO:0007669"/>
    <property type="project" value="UniProtKB-UniRule"/>
</dbReference>
<dbReference type="Gene3D" id="1.50.10.20">
    <property type="match status" value="1"/>
</dbReference>
<proteinExistence type="inferred from homology"/>
<dbReference type="GO" id="GO:0008270">
    <property type="term" value="F:zinc ion binding"/>
    <property type="evidence" value="ECO:0007669"/>
    <property type="project" value="UniProtKB-UniRule"/>
</dbReference>
<keyword evidence="5 9" id="KW-0808">Transferase</keyword>
<dbReference type="InterPro" id="IPR045089">
    <property type="entry name" value="PGGT1B-like"/>
</dbReference>
<comment type="caution">
    <text evidence="11">The sequence shown here is derived from an EMBL/GenBank/DDBJ whole genome shotgun (WGS) entry which is preliminary data.</text>
</comment>
<comment type="similarity">
    <text evidence="1 9">Belongs to the protein prenyltransferase subunit beta family.</text>
</comment>
<dbReference type="EC" id="2.5.1.58" evidence="2 9"/>
<dbReference type="InterPro" id="IPR008930">
    <property type="entry name" value="Terpenoid_cyclase/PrenylTrfase"/>
</dbReference>
<evidence type="ECO:0000256" key="9">
    <source>
        <dbReference type="RuleBase" id="RU365056"/>
    </source>
</evidence>
<dbReference type="STRING" id="282301.A0A267DXI0"/>
<sequence>MQRHQQQAAHLPTASSIIALHTDEMTSATASQISQSQTLDAQVEQEQACYDCLRRHAAAAAASVSSGDQQQQQQQQLLLLREEHIDYLTRRLRNLPASFSGLDASQAWLAYWSVHALYLLGEDLDDDIAASLADLLSTMQCPTTGGFGGGPHQVAHLAVTYAAVNCLCILGRLDLVDKPAMSSWLSSLHQTDGSYRMQVDGETDVRGVYCAVSVARLLNLPEFDSLFEGTAEWVGRCQTYEGGFGGVPGSEAHGGYAYCAFAALKLLNRTDACDCRRLLRWAATRQMRFEGGFQGRTNKLVDSCYSFWLSALFPALQSSLPPRLATLAEGAWLFDQERLQCYVLACCQKRTGGLFDKPPGSPDPYHCCYSLSGLSIAQHYLSGSDDRPEQSSVLLTGERYNQLRMTCPLHNIGLEFLPTGCGLSSSSAAPSASPDVNIVLDADTGFDTDLKAKESS</sequence>
<keyword evidence="12" id="KW-1185">Reference proteome</keyword>
<evidence type="ECO:0000259" key="10">
    <source>
        <dbReference type="Pfam" id="PF00432"/>
    </source>
</evidence>
<dbReference type="PANTHER" id="PTHR11774">
    <property type="entry name" value="GERANYLGERANYL TRANSFERASE TYPE BETA SUBUNIT"/>
    <property type="match status" value="1"/>
</dbReference>
<comment type="function">
    <text evidence="9">Catalyzes the transfer of a farnesyl moiety from farnesyl diphosphate to a cysteine at the fourth position from the C-terminus of several proteins. The beta subunit is responsible for peptide-binding.</text>
</comment>
<evidence type="ECO:0000256" key="8">
    <source>
        <dbReference type="ARBA" id="ARBA00022833"/>
    </source>
</evidence>
<gene>
    <name evidence="11" type="ORF">BOX15_Mlig008442g1</name>
</gene>